<dbReference type="EMBL" id="JAERUA010000018">
    <property type="protein sequence ID" value="KAI1887836.1"/>
    <property type="molecule type" value="Genomic_DNA"/>
</dbReference>
<dbReference type="OrthoDB" id="8839529at2759"/>
<evidence type="ECO:0000313" key="3">
    <source>
        <dbReference type="Proteomes" id="UP000829720"/>
    </source>
</evidence>
<evidence type="ECO:0000313" key="2">
    <source>
        <dbReference type="EMBL" id="KAI1887836.1"/>
    </source>
</evidence>
<gene>
    <name evidence="2" type="ORF">AGOR_G00194540</name>
</gene>
<feature type="transmembrane region" description="Helical" evidence="1">
    <location>
        <begin position="153"/>
        <end position="173"/>
    </location>
</feature>
<accession>A0A8T3CU03</accession>
<keyword evidence="3" id="KW-1185">Reference proteome</keyword>
<dbReference type="AlphaFoldDB" id="A0A8T3CU03"/>
<protein>
    <submittedName>
        <fullName evidence="2">Uncharacterized protein</fullName>
    </submittedName>
</protein>
<keyword evidence="1" id="KW-1133">Transmembrane helix</keyword>
<proteinExistence type="predicted"/>
<comment type="caution">
    <text evidence="2">The sequence shown here is derived from an EMBL/GenBank/DDBJ whole genome shotgun (WGS) entry which is preliminary data.</text>
</comment>
<keyword evidence="1" id="KW-0812">Transmembrane</keyword>
<feature type="transmembrane region" description="Helical" evidence="1">
    <location>
        <begin position="21"/>
        <end position="44"/>
    </location>
</feature>
<name>A0A8T3CU03_9TELE</name>
<evidence type="ECO:0000256" key="1">
    <source>
        <dbReference type="SAM" id="Phobius"/>
    </source>
</evidence>
<organism evidence="2 3">
    <name type="scientific">Albula goreensis</name>
    <dbReference type="NCBI Taxonomy" id="1534307"/>
    <lineage>
        <taxon>Eukaryota</taxon>
        <taxon>Metazoa</taxon>
        <taxon>Chordata</taxon>
        <taxon>Craniata</taxon>
        <taxon>Vertebrata</taxon>
        <taxon>Euteleostomi</taxon>
        <taxon>Actinopterygii</taxon>
        <taxon>Neopterygii</taxon>
        <taxon>Teleostei</taxon>
        <taxon>Albuliformes</taxon>
        <taxon>Albulidae</taxon>
        <taxon>Albula</taxon>
    </lineage>
</organism>
<dbReference type="Proteomes" id="UP000829720">
    <property type="component" value="Unassembled WGS sequence"/>
</dbReference>
<feature type="transmembrane region" description="Helical" evidence="1">
    <location>
        <begin position="56"/>
        <end position="77"/>
    </location>
</feature>
<keyword evidence="1" id="KW-0472">Membrane</keyword>
<feature type="transmembrane region" description="Helical" evidence="1">
    <location>
        <begin position="89"/>
        <end position="109"/>
    </location>
</feature>
<sequence>MSSPQPDRSGQGPHKLHRPFIFFDPEAVAVVAILLGVIPVLLAVPLYFLDIGLPKLYLLPLCVGLMFVTAGSFAVACEKSPSREKLKGCAYTNLAGLVGALCALCVYSWCIHSPPALESCTEDVNFYDYGYSSRSWHCPAQAMSTFFGNISTLLLIYDIAALFLHCLLSFSALKGLRII</sequence>
<reference evidence="2" key="1">
    <citation type="submission" date="2021-01" db="EMBL/GenBank/DDBJ databases">
        <authorList>
            <person name="Zahm M."/>
            <person name="Roques C."/>
            <person name="Cabau C."/>
            <person name="Klopp C."/>
            <person name="Donnadieu C."/>
            <person name="Jouanno E."/>
            <person name="Lampietro C."/>
            <person name="Louis A."/>
            <person name="Herpin A."/>
            <person name="Echchiki A."/>
            <person name="Berthelot C."/>
            <person name="Parey E."/>
            <person name="Roest-Crollius H."/>
            <person name="Braasch I."/>
            <person name="Postlethwait J."/>
            <person name="Bobe J."/>
            <person name="Montfort J."/>
            <person name="Bouchez O."/>
            <person name="Begum T."/>
            <person name="Mejri S."/>
            <person name="Adams A."/>
            <person name="Chen W.-J."/>
            <person name="Guiguen Y."/>
        </authorList>
    </citation>
    <scope>NUCLEOTIDE SEQUENCE</scope>
    <source>
        <tissue evidence="2">Blood</tissue>
    </source>
</reference>